<dbReference type="Gene3D" id="2.60.120.200">
    <property type="match status" value="1"/>
</dbReference>
<dbReference type="InterPro" id="IPR013320">
    <property type="entry name" value="ConA-like_dom_sf"/>
</dbReference>
<sequence length="972" mass="102383">MAGSDDLTLASGVFDFRFDAGPVAAGSTFASMTDPGVTDAGVSVGFELPLGLGVAKVEDVANGSGAGESSVGSRVSWPVLDAGGSPIVGARLLASVEPDASGMVPVLRVDSPDAFKAVESAAAAAGSDQVAFEMTLKGAQWKPEPDGAGPDGVASDGTLQAVNPEGEVVLVSPVARQWDAAGSESTAAESGSRTKTSGSKSSGSTSSGTESSDSASASKTASEAAAADRAGAPLSGDEVALMRTKVAANGRSFTAAVDEAMVNDDRTSWPLHFDPAATNSRSEWTMIESALPSSSSGYKFSSDNGTGVGRCVYGVAAECNRTTTKRLIWEFGGLGEFTVLEPRELISASFSAYGTHSYSCTDKMVKSYRMADLTSTSTWNSHAGYFTSDREMGNRTLHHKSGCPTGPKWVEFNVLAGAKQKVEWNDDTFSIGLAAADTSSMAGWKRYRWDAKLEVEYNRAPNTPTSLSTDSRGCVTGSTRPLLNEPTVLLSASASDPDGDLSRVRFTLQKYVSGAWSTTWTSGYTTARSGSPHTTSGLGMPSLATATYRWRATAYDDPNIAKLRPNDVPFGSTPSAWCEFGVDRTDPGAPVVTALQPSEDSRVQAVYDDPDLDLGGVGKTGCFKITRGANSSDVVKYEYQFSNQASVTTVSSTSSSIVVCWAPTVANTGWLKAWTVDKALNKSTQGTANFTVATAREDGIWSFDDVDDPGRDVSVKDAGEQTPAGSLVLDGVDHSVKGPHGAFGARDDDYALGFSGSADEDVHSEAQVVDTTQSFVVSAHVKLDDAINPNKWTSILSQEYNGNDVIRLAYRPHTASTSSTAACPSTEGTGCWVLLVKTSSNTWKQVSSARAAKIGEWVHLTAEYDKGAVTNQADDTLRLWTCNAGTPDAPRDAEVVRADASFTGPLALPRGELYIGHSHYLGEPADHIKGVIDNIRVFKGDVLAEAKVRRMCQGAEAWQGQDEDKFLNPTQN</sequence>
<evidence type="ECO:0000256" key="1">
    <source>
        <dbReference type="SAM" id="MobiDB-lite"/>
    </source>
</evidence>
<dbReference type="Proteomes" id="UP000033772">
    <property type="component" value="Unassembled WGS sequence"/>
</dbReference>
<keyword evidence="3" id="KW-1185">Reference proteome</keyword>
<dbReference type="AlphaFoldDB" id="A0A1J4N613"/>
<evidence type="ECO:0008006" key="4">
    <source>
        <dbReference type="Google" id="ProtNLM"/>
    </source>
</evidence>
<protein>
    <recommendedName>
        <fullName evidence="4">LamG-like jellyroll fold domain-containing protein</fullName>
    </recommendedName>
</protein>
<dbReference type="STRING" id="1844.UG56_009280"/>
<evidence type="ECO:0000313" key="2">
    <source>
        <dbReference type="EMBL" id="OIJ26962.1"/>
    </source>
</evidence>
<dbReference type="EMBL" id="JZDQ02000011">
    <property type="protein sequence ID" value="OIJ26962.1"/>
    <property type="molecule type" value="Genomic_DNA"/>
</dbReference>
<feature type="region of interest" description="Disordered" evidence="1">
    <location>
        <begin position="180"/>
        <end position="231"/>
    </location>
</feature>
<accession>A0A1J4N613</accession>
<evidence type="ECO:0000313" key="3">
    <source>
        <dbReference type="Proteomes" id="UP000033772"/>
    </source>
</evidence>
<reference evidence="2" key="1">
    <citation type="submission" date="2016-10" db="EMBL/GenBank/DDBJ databases">
        <title>Draft Genome Sequence of Nocardioides luteus Strain BAFB, an Alkane-Degrading Bacterium Isolated from JP-7 Polluted Soil.</title>
        <authorList>
            <person name="Brown L."/>
            <person name="Ruiz O.N."/>
            <person name="Gunasekera T."/>
        </authorList>
    </citation>
    <scope>NUCLEOTIDE SEQUENCE [LARGE SCALE GENOMIC DNA]</scope>
    <source>
        <strain evidence="2">BAFB</strain>
    </source>
</reference>
<comment type="caution">
    <text evidence="2">The sequence shown here is derived from an EMBL/GenBank/DDBJ whole genome shotgun (WGS) entry which is preliminary data.</text>
</comment>
<gene>
    <name evidence="2" type="ORF">UG56_009280</name>
</gene>
<feature type="region of interest" description="Disordered" evidence="1">
    <location>
        <begin position="140"/>
        <end position="159"/>
    </location>
</feature>
<proteinExistence type="predicted"/>
<dbReference type="SUPFAM" id="SSF49899">
    <property type="entry name" value="Concanavalin A-like lectins/glucanases"/>
    <property type="match status" value="1"/>
</dbReference>
<name>A0A1J4N613_9ACTN</name>
<organism evidence="2 3">
    <name type="scientific">Nocardioides luteus</name>
    <dbReference type="NCBI Taxonomy" id="1844"/>
    <lineage>
        <taxon>Bacteria</taxon>
        <taxon>Bacillati</taxon>
        <taxon>Actinomycetota</taxon>
        <taxon>Actinomycetes</taxon>
        <taxon>Propionibacteriales</taxon>
        <taxon>Nocardioidaceae</taxon>
        <taxon>Nocardioides</taxon>
    </lineage>
</organism>